<gene>
    <name evidence="3" type="ORF">GSI_13545</name>
</gene>
<dbReference type="GO" id="GO:0005524">
    <property type="term" value="F:ATP binding"/>
    <property type="evidence" value="ECO:0007669"/>
    <property type="project" value="InterPro"/>
</dbReference>
<dbReference type="EMBL" id="AYKW01000067">
    <property type="protein sequence ID" value="PIL23794.1"/>
    <property type="molecule type" value="Genomic_DNA"/>
</dbReference>
<feature type="domain" description="RecA family profile 1" evidence="2">
    <location>
        <begin position="75"/>
        <end position="258"/>
    </location>
</feature>
<sequence>MDDWKLADLECLSTAQKQAFAKASILTASNLLVRRVPEVAKKCKIPVAEMEDLIDLVCQELYQSPRTIRTVDRIGEEVFTTGERYLDETLGGGIRTGMVWEIAGEKNAGKTQLALQLSLTVQLPPEEGGLYGAAYYISTRDQPQVLERLQQIIDHHPRLSPYSCTLPQHYTVSSFPLFRDMLHDNIPKYAEELYASTPGRKRLKLLVIDAVSDFFDADREPKYEDIVFRARHLRLAGSLLHQFASEFQVAVVMLAGTRATHPRVDGQDKSPGELRYSDQARWFSRGYSLDGEDANEAILGHVWPNQLNARITMSRTTRERPRNALDPEARRLRVPHEQSAGQALDDEKLPLRRFSVLFSSAAPAASCDYAILDGGVIAFPAEGQERPQSTPEEWPATLPPSTLSFSLEREGSQWALRASLSISESSAEPAAPPSPWYQQSLSYATNP</sequence>
<dbReference type="GO" id="GO:0090656">
    <property type="term" value="P:t-circle formation"/>
    <property type="evidence" value="ECO:0007669"/>
    <property type="project" value="TreeGrafter"/>
</dbReference>
<feature type="compositionally biased region" description="Polar residues" evidence="1">
    <location>
        <begin position="436"/>
        <end position="447"/>
    </location>
</feature>
<dbReference type="GO" id="GO:0005657">
    <property type="term" value="C:replication fork"/>
    <property type="evidence" value="ECO:0007669"/>
    <property type="project" value="TreeGrafter"/>
</dbReference>
<dbReference type="GO" id="GO:0000400">
    <property type="term" value="F:four-way junction DNA binding"/>
    <property type="evidence" value="ECO:0007669"/>
    <property type="project" value="TreeGrafter"/>
</dbReference>
<name>A0A2G8RQK9_9APHY</name>
<dbReference type="GO" id="GO:0140664">
    <property type="term" value="F:ATP-dependent DNA damage sensor activity"/>
    <property type="evidence" value="ECO:0007669"/>
    <property type="project" value="InterPro"/>
</dbReference>
<evidence type="ECO:0000256" key="1">
    <source>
        <dbReference type="SAM" id="MobiDB-lite"/>
    </source>
</evidence>
<dbReference type="InterPro" id="IPR020588">
    <property type="entry name" value="RecA_ATP-bd"/>
</dbReference>
<accession>A0A2G8RQK9</accession>
<protein>
    <recommendedName>
        <fullName evidence="2">RecA family profile 1 domain-containing protein</fullName>
    </recommendedName>
</protein>
<dbReference type="Pfam" id="PF08423">
    <property type="entry name" value="Rad51"/>
    <property type="match status" value="1"/>
</dbReference>
<feature type="compositionally biased region" description="Basic and acidic residues" evidence="1">
    <location>
        <begin position="316"/>
        <end position="336"/>
    </location>
</feature>
<evidence type="ECO:0000259" key="2">
    <source>
        <dbReference type="PROSITE" id="PS50162"/>
    </source>
</evidence>
<dbReference type="GO" id="GO:0033065">
    <property type="term" value="C:Rad51C-XRCC3 complex"/>
    <property type="evidence" value="ECO:0007669"/>
    <property type="project" value="TreeGrafter"/>
</dbReference>
<dbReference type="GO" id="GO:0045003">
    <property type="term" value="P:double-strand break repair via synthesis-dependent strand annealing"/>
    <property type="evidence" value="ECO:0007669"/>
    <property type="project" value="TreeGrafter"/>
</dbReference>
<evidence type="ECO:0000313" key="4">
    <source>
        <dbReference type="Proteomes" id="UP000230002"/>
    </source>
</evidence>
<evidence type="ECO:0000313" key="3">
    <source>
        <dbReference type="EMBL" id="PIL23794.1"/>
    </source>
</evidence>
<dbReference type="InterPro" id="IPR013632">
    <property type="entry name" value="Rad51_C"/>
</dbReference>
<feature type="region of interest" description="Disordered" evidence="1">
    <location>
        <begin position="383"/>
        <end position="402"/>
    </location>
</feature>
<organism evidence="3 4">
    <name type="scientific">Ganoderma sinense ZZ0214-1</name>
    <dbReference type="NCBI Taxonomy" id="1077348"/>
    <lineage>
        <taxon>Eukaryota</taxon>
        <taxon>Fungi</taxon>
        <taxon>Dikarya</taxon>
        <taxon>Basidiomycota</taxon>
        <taxon>Agaricomycotina</taxon>
        <taxon>Agaricomycetes</taxon>
        <taxon>Polyporales</taxon>
        <taxon>Polyporaceae</taxon>
        <taxon>Ganoderma</taxon>
    </lineage>
</organism>
<proteinExistence type="predicted"/>
<reference evidence="3 4" key="1">
    <citation type="journal article" date="2015" name="Sci. Rep.">
        <title>Chromosome-level genome map provides insights into diverse defense mechanisms in the medicinal fungus Ganoderma sinense.</title>
        <authorList>
            <person name="Zhu Y."/>
            <person name="Xu J."/>
            <person name="Sun C."/>
            <person name="Zhou S."/>
            <person name="Xu H."/>
            <person name="Nelson D.R."/>
            <person name="Qian J."/>
            <person name="Song J."/>
            <person name="Luo H."/>
            <person name="Xiang L."/>
            <person name="Li Y."/>
            <person name="Xu Z."/>
            <person name="Ji A."/>
            <person name="Wang L."/>
            <person name="Lu S."/>
            <person name="Hayward A."/>
            <person name="Sun W."/>
            <person name="Li X."/>
            <person name="Schwartz D.C."/>
            <person name="Wang Y."/>
            <person name="Chen S."/>
        </authorList>
    </citation>
    <scope>NUCLEOTIDE SEQUENCE [LARGE SCALE GENOMIC DNA]</scope>
    <source>
        <strain evidence="3 4">ZZ0214-1</strain>
    </source>
</reference>
<dbReference type="SUPFAM" id="SSF52540">
    <property type="entry name" value="P-loop containing nucleoside triphosphate hydrolases"/>
    <property type="match status" value="1"/>
</dbReference>
<dbReference type="STRING" id="1077348.A0A2G8RQK9"/>
<dbReference type="PANTHER" id="PTHR46487:SF1">
    <property type="entry name" value="DNA REPAIR PROTEIN XRCC3"/>
    <property type="match status" value="1"/>
</dbReference>
<dbReference type="OrthoDB" id="1861185at2759"/>
<dbReference type="InterPro" id="IPR027417">
    <property type="entry name" value="P-loop_NTPase"/>
</dbReference>
<feature type="region of interest" description="Disordered" evidence="1">
    <location>
        <begin position="316"/>
        <end position="345"/>
    </location>
</feature>
<dbReference type="Proteomes" id="UP000230002">
    <property type="component" value="Unassembled WGS sequence"/>
</dbReference>
<dbReference type="AlphaFoldDB" id="A0A2G8RQK9"/>
<comment type="caution">
    <text evidence="3">The sequence shown here is derived from an EMBL/GenBank/DDBJ whole genome shotgun (WGS) entry which is preliminary data.</text>
</comment>
<dbReference type="GO" id="GO:0061982">
    <property type="term" value="P:meiosis I cell cycle process"/>
    <property type="evidence" value="ECO:0007669"/>
    <property type="project" value="UniProtKB-ARBA"/>
</dbReference>
<dbReference type="Gene3D" id="3.40.50.300">
    <property type="entry name" value="P-loop containing nucleotide triphosphate hydrolases"/>
    <property type="match status" value="1"/>
</dbReference>
<dbReference type="PROSITE" id="PS50162">
    <property type="entry name" value="RECA_2"/>
    <property type="match status" value="1"/>
</dbReference>
<feature type="region of interest" description="Disordered" evidence="1">
    <location>
        <begin position="422"/>
        <end position="447"/>
    </location>
</feature>
<dbReference type="GO" id="GO:0071140">
    <property type="term" value="P:resolution of mitotic recombination intermediates"/>
    <property type="evidence" value="ECO:0007669"/>
    <property type="project" value="TreeGrafter"/>
</dbReference>
<keyword evidence="4" id="KW-1185">Reference proteome</keyword>
<dbReference type="GO" id="GO:0000722">
    <property type="term" value="P:telomere maintenance via recombination"/>
    <property type="evidence" value="ECO:0007669"/>
    <property type="project" value="TreeGrafter"/>
</dbReference>
<dbReference type="PANTHER" id="PTHR46487">
    <property type="entry name" value="DNA REPAIR PROTEIN XRCC3"/>
    <property type="match status" value="1"/>
</dbReference>